<evidence type="ECO:0000256" key="1">
    <source>
        <dbReference type="ARBA" id="ARBA00002355"/>
    </source>
</evidence>
<dbReference type="FunCoup" id="A0A3N4L9A8">
    <property type="interactions" value="436"/>
</dbReference>
<dbReference type="PROSITE" id="PS50082">
    <property type="entry name" value="WD_REPEATS_2"/>
    <property type="match status" value="2"/>
</dbReference>
<comment type="function">
    <text evidence="1 6">Component of the RIX1 complex required for processing of ITS2 sequences from 35S pre-rRNA.</text>
</comment>
<dbReference type="InParanoid" id="A0A3N4L9A8"/>
<dbReference type="GO" id="GO:0006261">
    <property type="term" value="P:DNA-templated DNA replication"/>
    <property type="evidence" value="ECO:0007669"/>
    <property type="project" value="TreeGrafter"/>
</dbReference>
<comment type="similarity">
    <text evidence="2 6">Belongs to the WD repeat IPI3/WDR18 family.</text>
</comment>
<dbReference type="Gene3D" id="2.130.10.10">
    <property type="entry name" value="YVTN repeat-like/Quinoprotein amine dehydrogenase"/>
    <property type="match status" value="2"/>
</dbReference>
<comment type="subunit">
    <text evidence="6">Component of the RIX1 complex, composed of IPI1, RIX1/IPI2 and IPI3 in a 1:2:2 stoichiometry. The complex interacts (via RIX1) with MDN1 (via its hexameric AAA ATPase ring) and the pre-60S ribosome particles.</text>
</comment>
<dbReference type="PANTHER" id="PTHR18763">
    <property type="entry name" value="WD-REPEAT PROTEIN 18"/>
    <property type="match status" value="1"/>
</dbReference>
<protein>
    <recommendedName>
        <fullName evidence="6">Pre-rRNA-processing protein IPI3</fullName>
    </recommendedName>
</protein>
<dbReference type="InterPro" id="IPR015943">
    <property type="entry name" value="WD40/YVTN_repeat-like_dom_sf"/>
</dbReference>
<evidence type="ECO:0000256" key="3">
    <source>
        <dbReference type="ARBA" id="ARBA00022574"/>
    </source>
</evidence>
<dbReference type="InterPro" id="IPR036322">
    <property type="entry name" value="WD40_repeat_dom_sf"/>
</dbReference>
<evidence type="ECO:0000256" key="2">
    <source>
        <dbReference type="ARBA" id="ARBA00010143"/>
    </source>
</evidence>
<keyword evidence="8" id="KW-1185">Reference proteome</keyword>
<organism evidence="7 8">
    <name type="scientific">Terfezia boudieri ATCC MYA-4762</name>
    <dbReference type="NCBI Taxonomy" id="1051890"/>
    <lineage>
        <taxon>Eukaryota</taxon>
        <taxon>Fungi</taxon>
        <taxon>Dikarya</taxon>
        <taxon>Ascomycota</taxon>
        <taxon>Pezizomycotina</taxon>
        <taxon>Pezizomycetes</taxon>
        <taxon>Pezizales</taxon>
        <taxon>Pezizaceae</taxon>
        <taxon>Terfezia</taxon>
    </lineage>
</organism>
<dbReference type="GO" id="GO:0006364">
    <property type="term" value="P:rRNA processing"/>
    <property type="evidence" value="ECO:0007669"/>
    <property type="project" value="UniProtKB-UniRule"/>
</dbReference>
<reference evidence="7 8" key="1">
    <citation type="journal article" date="2018" name="Nat. Ecol. Evol.">
        <title>Pezizomycetes genomes reveal the molecular basis of ectomycorrhizal truffle lifestyle.</title>
        <authorList>
            <person name="Murat C."/>
            <person name="Payen T."/>
            <person name="Noel B."/>
            <person name="Kuo A."/>
            <person name="Morin E."/>
            <person name="Chen J."/>
            <person name="Kohler A."/>
            <person name="Krizsan K."/>
            <person name="Balestrini R."/>
            <person name="Da Silva C."/>
            <person name="Montanini B."/>
            <person name="Hainaut M."/>
            <person name="Levati E."/>
            <person name="Barry K.W."/>
            <person name="Belfiori B."/>
            <person name="Cichocki N."/>
            <person name="Clum A."/>
            <person name="Dockter R.B."/>
            <person name="Fauchery L."/>
            <person name="Guy J."/>
            <person name="Iotti M."/>
            <person name="Le Tacon F."/>
            <person name="Lindquist E.A."/>
            <person name="Lipzen A."/>
            <person name="Malagnac F."/>
            <person name="Mello A."/>
            <person name="Molinier V."/>
            <person name="Miyauchi S."/>
            <person name="Poulain J."/>
            <person name="Riccioni C."/>
            <person name="Rubini A."/>
            <person name="Sitrit Y."/>
            <person name="Splivallo R."/>
            <person name="Traeger S."/>
            <person name="Wang M."/>
            <person name="Zifcakova L."/>
            <person name="Wipf D."/>
            <person name="Zambonelli A."/>
            <person name="Paolocci F."/>
            <person name="Nowrousian M."/>
            <person name="Ottonello S."/>
            <person name="Baldrian P."/>
            <person name="Spatafora J.W."/>
            <person name="Henrissat B."/>
            <person name="Nagy L.G."/>
            <person name="Aury J.M."/>
            <person name="Wincker P."/>
            <person name="Grigoriev I.V."/>
            <person name="Bonfante P."/>
            <person name="Martin F.M."/>
        </authorList>
    </citation>
    <scope>NUCLEOTIDE SEQUENCE [LARGE SCALE GENOMIC DNA]</scope>
    <source>
        <strain evidence="7 8">ATCC MYA-4762</strain>
    </source>
</reference>
<gene>
    <name evidence="7" type="ORF">L211DRAFT_830428</name>
</gene>
<dbReference type="STRING" id="1051890.A0A3N4L9A8"/>
<keyword evidence="6" id="KW-0698">rRNA processing</keyword>
<dbReference type="InterPro" id="IPR001680">
    <property type="entry name" value="WD40_rpt"/>
</dbReference>
<proteinExistence type="inferred from homology"/>
<evidence type="ECO:0000256" key="5">
    <source>
        <dbReference type="PROSITE-ProRule" id="PRU00221"/>
    </source>
</evidence>
<dbReference type="GO" id="GO:0120330">
    <property type="term" value="C:rixosome complex"/>
    <property type="evidence" value="ECO:0007669"/>
    <property type="project" value="UniProtKB-UniRule"/>
</dbReference>
<feature type="repeat" description="WD" evidence="5">
    <location>
        <begin position="120"/>
        <end position="161"/>
    </location>
</feature>
<accession>A0A3N4L9A8</accession>
<dbReference type="GO" id="GO:0005656">
    <property type="term" value="C:nuclear pre-replicative complex"/>
    <property type="evidence" value="ECO:0007669"/>
    <property type="project" value="TreeGrafter"/>
</dbReference>
<dbReference type="AlphaFoldDB" id="A0A3N4L9A8"/>
<dbReference type="SUPFAM" id="SSF50978">
    <property type="entry name" value="WD40 repeat-like"/>
    <property type="match status" value="1"/>
</dbReference>
<dbReference type="EMBL" id="ML121588">
    <property type="protein sequence ID" value="RPB19483.1"/>
    <property type="molecule type" value="Genomic_DNA"/>
</dbReference>
<evidence type="ECO:0000313" key="8">
    <source>
        <dbReference type="Proteomes" id="UP000267821"/>
    </source>
</evidence>
<sequence length="500" mass="54248">MLSEQVLVGTLHSPTDPSTSESTLSIYDLHTYKHLTTYKRSSTAKSGLAVTSSHIYAAQADKAVINVYDRSKGTLASTVPFTEQFTVLAASHGGAFIAGGTENGRLTIWEVTSGRFISTGHTHLQRVTTIAFDPTDTFIITGSADSNAYVWSVAQLTDLRSSADRKPERILDHHQREITSIVVGRANGPANIAITASKDLSCIVWNYQTGLFLRRFLFRIAPLTLALDPVDRAFYAGFQDGSIQCIDFHGNSLPQPAPSSTSHRLFGSEGRNVPITIGEGEGSRDGRKWVSAGHDSPVTAIAVLYEGNFVVTGNERGEVCVWDVATGSLYRRVVGLKAPITALHLLPPTGFLFLSSIPTTHPPPLPLKPRYESLSTSSTTSSSQQDFYFITSQFLTHISPSSPSQQPTSYSSFRPANDLSQILSSAREMSLSTGSGIGGGLGGVDPRKRVEDLESELVRMHRSYEQLVGLHKGLWERQARWMVEVGVGGEKGGEGDDMEE</sequence>
<dbReference type="PANTHER" id="PTHR18763:SF0">
    <property type="entry name" value="WD REPEAT-CONTAINING PROTEIN 18"/>
    <property type="match status" value="1"/>
</dbReference>
<dbReference type="OrthoDB" id="756370at2759"/>
<dbReference type="Pfam" id="PF00400">
    <property type="entry name" value="WD40"/>
    <property type="match status" value="2"/>
</dbReference>
<dbReference type="PROSITE" id="PS50294">
    <property type="entry name" value="WD_REPEATS_REGION"/>
    <property type="match status" value="2"/>
</dbReference>
<feature type="repeat" description="WD" evidence="5">
    <location>
        <begin position="291"/>
        <end position="332"/>
    </location>
</feature>
<keyword evidence="6" id="KW-0539">Nucleus</keyword>
<evidence type="ECO:0000256" key="6">
    <source>
        <dbReference type="RuleBase" id="RU369067"/>
    </source>
</evidence>
<dbReference type="SMART" id="SM00320">
    <property type="entry name" value="WD40"/>
    <property type="match status" value="5"/>
</dbReference>
<dbReference type="Proteomes" id="UP000267821">
    <property type="component" value="Unassembled WGS sequence"/>
</dbReference>
<evidence type="ECO:0000313" key="7">
    <source>
        <dbReference type="EMBL" id="RPB19483.1"/>
    </source>
</evidence>
<comment type="subcellular location">
    <subcellularLocation>
        <location evidence="6">Nucleus</location>
    </subcellularLocation>
</comment>
<evidence type="ECO:0000256" key="4">
    <source>
        <dbReference type="ARBA" id="ARBA00022737"/>
    </source>
</evidence>
<keyword evidence="4" id="KW-0677">Repeat</keyword>
<name>A0A3N4L9A8_9PEZI</name>
<dbReference type="InterPro" id="IPR045227">
    <property type="entry name" value="WDR18/Ipi3/RID3"/>
</dbReference>
<keyword evidence="3 5" id="KW-0853">WD repeat</keyword>